<evidence type="ECO:0000313" key="2">
    <source>
        <dbReference type="EMBL" id="KAJ8031730.1"/>
    </source>
</evidence>
<accession>A0A9Q1BS99</accession>
<evidence type="ECO:0000256" key="1">
    <source>
        <dbReference type="SAM" id="Phobius"/>
    </source>
</evidence>
<feature type="transmembrane region" description="Helical" evidence="1">
    <location>
        <begin position="74"/>
        <end position="93"/>
    </location>
</feature>
<dbReference type="Proteomes" id="UP001152320">
    <property type="component" value="Chromosome 12"/>
</dbReference>
<sequence length="111" mass="12204">MGFLATVAALGAIVGPYIPGITIVTAPAMTLWGPIAAVAGIVATFTGGLGLWINDKIERQAEIERVERDVFRRNVIVGVIFIFVVIAVILFIWRRRRGAGGFRLRIPFIRR</sequence>
<dbReference type="AlphaFoldDB" id="A0A9Q1BS99"/>
<protein>
    <submittedName>
        <fullName evidence="2">Uncharacterized protein</fullName>
    </submittedName>
</protein>
<gene>
    <name evidence="2" type="ORF">HOLleu_25026</name>
</gene>
<name>A0A9Q1BS99_HOLLE</name>
<feature type="transmembrane region" description="Helical" evidence="1">
    <location>
        <begin position="30"/>
        <end position="53"/>
    </location>
</feature>
<proteinExistence type="predicted"/>
<keyword evidence="1" id="KW-0812">Transmembrane</keyword>
<organism evidence="2 3">
    <name type="scientific">Holothuria leucospilota</name>
    <name type="common">Black long sea cucumber</name>
    <name type="synonym">Mertensiothuria leucospilota</name>
    <dbReference type="NCBI Taxonomy" id="206669"/>
    <lineage>
        <taxon>Eukaryota</taxon>
        <taxon>Metazoa</taxon>
        <taxon>Echinodermata</taxon>
        <taxon>Eleutherozoa</taxon>
        <taxon>Echinozoa</taxon>
        <taxon>Holothuroidea</taxon>
        <taxon>Aspidochirotacea</taxon>
        <taxon>Aspidochirotida</taxon>
        <taxon>Holothuriidae</taxon>
        <taxon>Holothuria</taxon>
    </lineage>
</organism>
<dbReference type="EMBL" id="JAIZAY010000012">
    <property type="protein sequence ID" value="KAJ8031730.1"/>
    <property type="molecule type" value="Genomic_DNA"/>
</dbReference>
<keyword evidence="1" id="KW-0472">Membrane</keyword>
<keyword evidence="1" id="KW-1133">Transmembrane helix</keyword>
<keyword evidence="3" id="KW-1185">Reference proteome</keyword>
<comment type="caution">
    <text evidence="2">The sequence shown here is derived from an EMBL/GenBank/DDBJ whole genome shotgun (WGS) entry which is preliminary data.</text>
</comment>
<evidence type="ECO:0000313" key="3">
    <source>
        <dbReference type="Proteomes" id="UP001152320"/>
    </source>
</evidence>
<reference evidence="2" key="1">
    <citation type="submission" date="2021-10" db="EMBL/GenBank/DDBJ databases">
        <title>Tropical sea cucumber genome reveals ecological adaptation and Cuvierian tubules defense mechanism.</title>
        <authorList>
            <person name="Chen T."/>
        </authorList>
    </citation>
    <scope>NUCLEOTIDE SEQUENCE</scope>
    <source>
        <strain evidence="2">Nanhai2018</strain>
        <tissue evidence="2">Muscle</tissue>
    </source>
</reference>